<protein>
    <submittedName>
        <fullName evidence="1">Uncharacterized protein</fullName>
    </submittedName>
</protein>
<dbReference type="RefSeq" id="WP_145085137.1">
    <property type="nucleotide sequence ID" value="NZ_CP036298.1"/>
</dbReference>
<dbReference type="OrthoDB" id="213056at2"/>
<organism evidence="1 2">
    <name type="scientific">Aureliella helgolandensis</name>
    <dbReference type="NCBI Taxonomy" id="2527968"/>
    <lineage>
        <taxon>Bacteria</taxon>
        <taxon>Pseudomonadati</taxon>
        <taxon>Planctomycetota</taxon>
        <taxon>Planctomycetia</taxon>
        <taxon>Pirellulales</taxon>
        <taxon>Pirellulaceae</taxon>
        <taxon>Aureliella</taxon>
    </lineage>
</organism>
<dbReference type="Proteomes" id="UP000318017">
    <property type="component" value="Chromosome"/>
</dbReference>
<accession>A0A518GG34</accession>
<keyword evidence="2" id="KW-1185">Reference proteome</keyword>
<dbReference type="AlphaFoldDB" id="A0A518GG34"/>
<reference evidence="1 2" key="1">
    <citation type="submission" date="2019-02" db="EMBL/GenBank/DDBJ databases">
        <title>Deep-cultivation of Planctomycetes and their phenomic and genomic characterization uncovers novel biology.</title>
        <authorList>
            <person name="Wiegand S."/>
            <person name="Jogler M."/>
            <person name="Boedeker C."/>
            <person name="Pinto D."/>
            <person name="Vollmers J."/>
            <person name="Rivas-Marin E."/>
            <person name="Kohn T."/>
            <person name="Peeters S.H."/>
            <person name="Heuer A."/>
            <person name="Rast P."/>
            <person name="Oberbeckmann S."/>
            <person name="Bunk B."/>
            <person name="Jeske O."/>
            <person name="Meyerdierks A."/>
            <person name="Storesund J.E."/>
            <person name="Kallscheuer N."/>
            <person name="Luecker S."/>
            <person name="Lage O.M."/>
            <person name="Pohl T."/>
            <person name="Merkel B.J."/>
            <person name="Hornburger P."/>
            <person name="Mueller R.-W."/>
            <person name="Bruemmer F."/>
            <person name="Labrenz M."/>
            <person name="Spormann A.M."/>
            <person name="Op den Camp H."/>
            <person name="Overmann J."/>
            <person name="Amann R."/>
            <person name="Jetten M.S.M."/>
            <person name="Mascher T."/>
            <person name="Medema M.H."/>
            <person name="Devos D.P."/>
            <person name="Kaster A.-K."/>
            <person name="Ovreas L."/>
            <person name="Rohde M."/>
            <person name="Galperin M.Y."/>
            <person name="Jogler C."/>
        </authorList>
    </citation>
    <scope>NUCLEOTIDE SEQUENCE [LARGE SCALE GENOMIC DNA]</scope>
    <source>
        <strain evidence="1 2">Q31a</strain>
    </source>
</reference>
<name>A0A518GG34_9BACT</name>
<dbReference type="KEGG" id="ahel:Q31a_59510"/>
<gene>
    <name evidence="1" type="ORF">Q31a_59510</name>
</gene>
<dbReference type="EMBL" id="CP036298">
    <property type="protein sequence ID" value="QDV27562.1"/>
    <property type="molecule type" value="Genomic_DNA"/>
</dbReference>
<sequence length="144" mass="15908">MPDKFTGLGIAFLYPENWKLEEESNDSVTLETPSGAFLTIARFDQDTSPAAAIDGARGTMEEEYEEIEQEITEKLLAGIALEGLTQRFVYLDLVIVSQLLAFAHPTATYLVQIQGEDREMEQTTPVFDAILTSLCQSLAAPESE</sequence>
<evidence type="ECO:0000313" key="1">
    <source>
        <dbReference type="EMBL" id="QDV27562.1"/>
    </source>
</evidence>
<evidence type="ECO:0000313" key="2">
    <source>
        <dbReference type="Proteomes" id="UP000318017"/>
    </source>
</evidence>
<proteinExistence type="predicted"/>